<gene>
    <name evidence="2" type="ORF">PV06_08312</name>
</gene>
<sequence>MPEVSVLTCHPAAFDSTKTLMNFTRARFGRKQQQEEQLRQNLFPRMNRLAAVIHVDMTTRRRRGSSDGMPPPISMHKVPDQEHKDMAQAAWEVFSSVINAQDRSTTEL</sequence>
<protein>
    <submittedName>
        <fullName evidence="2">Uncharacterized protein</fullName>
    </submittedName>
</protein>
<reference evidence="2 3" key="1">
    <citation type="submission" date="2015-01" db="EMBL/GenBank/DDBJ databases">
        <title>The Genome Sequence of Exophiala oligosperma CBS72588.</title>
        <authorList>
            <consortium name="The Broad Institute Genomics Platform"/>
            <person name="Cuomo C."/>
            <person name="de Hoog S."/>
            <person name="Gorbushina A."/>
            <person name="Stielow B."/>
            <person name="Teixiera M."/>
            <person name="Abouelleil A."/>
            <person name="Chapman S.B."/>
            <person name="Priest M."/>
            <person name="Young S.K."/>
            <person name="Wortman J."/>
            <person name="Nusbaum C."/>
            <person name="Birren B."/>
        </authorList>
    </citation>
    <scope>NUCLEOTIDE SEQUENCE [LARGE SCALE GENOMIC DNA]</scope>
    <source>
        <strain evidence="2 3">CBS 72588</strain>
    </source>
</reference>
<proteinExistence type="predicted"/>
<name>A0A0D2D9C1_9EURO</name>
<keyword evidence="3" id="KW-1185">Reference proteome</keyword>
<dbReference type="HOGENOM" id="CLU_2197000_0_0_1"/>
<evidence type="ECO:0000256" key="1">
    <source>
        <dbReference type="SAM" id="MobiDB-lite"/>
    </source>
</evidence>
<dbReference type="RefSeq" id="XP_016259939.1">
    <property type="nucleotide sequence ID" value="XM_016409631.1"/>
</dbReference>
<accession>A0A0D2D9C1</accession>
<dbReference type="EMBL" id="KN847339">
    <property type="protein sequence ID" value="KIW39723.1"/>
    <property type="molecule type" value="Genomic_DNA"/>
</dbReference>
<dbReference type="GeneID" id="27360386"/>
<evidence type="ECO:0000313" key="2">
    <source>
        <dbReference type="EMBL" id="KIW39723.1"/>
    </source>
</evidence>
<dbReference type="AlphaFoldDB" id="A0A0D2D9C1"/>
<dbReference type="Proteomes" id="UP000053342">
    <property type="component" value="Unassembled WGS sequence"/>
</dbReference>
<feature type="region of interest" description="Disordered" evidence="1">
    <location>
        <begin position="58"/>
        <end position="84"/>
    </location>
</feature>
<evidence type="ECO:0000313" key="3">
    <source>
        <dbReference type="Proteomes" id="UP000053342"/>
    </source>
</evidence>
<organism evidence="2 3">
    <name type="scientific">Exophiala oligosperma</name>
    <dbReference type="NCBI Taxonomy" id="215243"/>
    <lineage>
        <taxon>Eukaryota</taxon>
        <taxon>Fungi</taxon>
        <taxon>Dikarya</taxon>
        <taxon>Ascomycota</taxon>
        <taxon>Pezizomycotina</taxon>
        <taxon>Eurotiomycetes</taxon>
        <taxon>Chaetothyriomycetidae</taxon>
        <taxon>Chaetothyriales</taxon>
        <taxon>Herpotrichiellaceae</taxon>
        <taxon>Exophiala</taxon>
    </lineage>
</organism>
<dbReference type="VEuPathDB" id="FungiDB:PV06_08312"/>